<dbReference type="PANTHER" id="PTHR37792">
    <property type="entry name" value="RIBONUCLEASE MRP PROTEIN SUBUNIT RMP1"/>
    <property type="match status" value="1"/>
</dbReference>
<reference evidence="3 4" key="1">
    <citation type="submission" date="2023-08" db="EMBL/GenBank/DDBJ databases">
        <authorList>
            <person name="Palmer J.M."/>
        </authorList>
    </citation>
    <scope>NUCLEOTIDE SEQUENCE [LARGE SCALE GENOMIC DNA]</scope>
    <source>
        <strain evidence="3 4">TWF481</strain>
    </source>
</reference>
<accession>A0AAV9WDS4</accession>
<dbReference type="GO" id="GO:0000466">
    <property type="term" value="P:maturation of 5.8S rRNA from tricistronic rRNA transcript (SSU-rRNA, 5.8S rRNA, LSU-rRNA)"/>
    <property type="evidence" value="ECO:0007669"/>
    <property type="project" value="TreeGrafter"/>
</dbReference>
<dbReference type="Proteomes" id="UP001370758">
    <property type="component" value="Unassembled WGS sequence"/>
</dbReference>
<evidence type="ECO:0000313" key="3">
    <source>
        <dbReference type="EMBL" id="KAK6506982.1"/>
    </source>
</evidence>
<dbReference type="Pfam" id="PF20945">
    <property type="entry name" value="RMP1"/>
    <property type="match status" value="1"/>
</dbReference>
<evidence type="ECO:0000256" key="1">
    <source>
        <dbReference type="SAM" id="MobiDB-lite"/>
    </source>
</evidence>
<dbReference type="InterPro" id="IPR047204">
    <property type="entry name" value="RMP1_RBD"/>
</dbReference>
<name>A0AAV9WDS4_9PEZI</name>
<evidence type="ECO:0000259" key="2">
    <source>
        <dbReference type="Pfam" id="PF20945"/>
    </source>
</evidence>
<sequence length="217" mass="24612">MLPLETLTNDRNILHLLLYKSKNQHKSSLWFKWLQMLKRQLERIISHLSTHQSPEDSDPDEPLLLLKSDTVFASLLHRLFTAIIPNAHRAFTTLITSTQYASLGMMMLACLARIHDTLHPFLDEPTKVDTPPPIPAKEEEEVEDEDAGEVISRDSITTHQKTRKITIDEDEGTVIKRQKVEIEPTPSAPIPTKPSKKKTTTATTTTRTAIDDLFADL</sequence>
<dbReference type="PANTHER" id="PTHR37792:SF1">
    <property type="entry name" value="RIBONUCLEASE MRP PROTEIN SUBUNIT RMP1"/>
    <property type="match status" value="1"/>
</dbReference>
<dbReference type="CDD" id="cd22573">
    <property type="entry name" value="RMP1_RBD"/>
    <property type="match status" value="1"/>
</dbReference>
<feature type="region of interest" description="Disordered" evidence="1">
    <location>
        <begin position="179"/>
        <end position="217"/>
    </location>
</feature>
<dbReference type="AlphaFoldDB" id="A0AAV9WDS4"/>
<feature type="compositionally biased region" description="Acidic residues" evidence="1">
    <location>
        <begin position="138"/>
        <end position="148"/>
    </location>
</feature>
<dbReference type="GO" id="GO:0042134">
    <property type="term" value="F:rRNA primary transcript binding"/>
    <property type="evidence" value="ECO:0007669"/>
    <property type="project" value="InterPro"/>
</dbReference>
<organism evidence="3 4">
    <name type="scientific">Arthrobotrys musiformis</name>
    <dbReference type="NCBI Taxonomy" id="47236"/>
    <lineage>
        <taxon>Eukaryota</taxon>
        <taxon>Fungi</taxon>
        <taxon>Dikarya</taxon>
        <taxon>Ascomycota</taxon>
        <taxon>Pezizomycotina</taxon>
        <taxon>Orbiliomycetes</taxon>
        <taxon>Orbiliales</taxon>
        <taxon>Orbiliaceae</taxon>
        <taxon>Arthrobotrys</taxon>
    </lineage>
</organism>
<proteinExistence type="predicted"/>
<evidence type="ECO:0000313" key="4">
    <source>
        <dbReference type="Proteomes" id="UP001370758"/>
    </source>
</evidence>
<feature type="domain" description="RNase MRP protein 1 RNA binding" evidence="2">
    <location>
        <begin position="13"/>
        <end position="113"/>
    </location>
</feature>
<dbReference type="EMBL" id="JAVHJL010000003">
    <property type="protein sequence ID" value="KAK6506982.1"/>
    <property type="molecule type" value="Genomic_DNA"/>
</dbReference>
<comment type="caution">
    <text evidence="3">The sequence shown here is derived from an EMBL/GenBank/DDBJ whole genome shotgun (WGS) entry which is preliminary data.</text>
</comment>
<dbReference type="InterPro" id="IPR047205">
    <property type="entry name" value="RMP1"/>
</dbReference>
<keyword evidence="4" id="KW-1185">Reference proteome</keyword>
<protein>
    <recommendedName>
        <fullName evidence="2">RNase MRP protein 1 RNA binding domain-containing protein</fullName>
    </recommendedName>
</protein>
<dbReference type="GO" id="GO:0000294">
    <property type="term" value="P:nuclear-transcribed mRNA catabolic process, RNase MRP-dependent"/>
    <property type="evidence" value="ECO:0007669"/>
    <property type="project" value="TreeGrafter"/>
</dbReference>
<gene>
    <name evidence="3" type="ORF">TWF481_005439</name>
</gene>
<dbReference type="GO" id="GO:0000172">
    <property type="term" value="C:ribonuclease MRP complex"/>
    <property type="evidence" value="ECO:0007669"/>
    <property type="project" value="InterPro"/>
</dbReference>
<feature type="region of interest" description="Disordered" evidence="1">
    <location>
        <begin position="122"/>
        <end position="149"/>
    </location>
</feature>